<organism evidence="4 5">
    <name type="scientific">Candidatus Chromulinivorax destructor</name>
    <dbReference type="NCBI Taxonomy" id="2066483"/>
    <lineage>
        <taxon>Bacteria</taxon>
        <taxon>Candidatus Babelota</taxon>
        <taxon>Candidatus Babeliae</taxon>
        <taxon>Candidatus Babeliales</taxon>
        <taxon>Candidatus Chromulinivoraceae</taxon>
        <taxon>Candidatus Chromulinivorax</taxon>
    </lineage>
</organism>
<reference evidence="4 5" key="1">
    <citation type="submission" date="2017-12" db="EMBL/GenBank/DDBJ databases">
        <title>Chromulinavorax destructans is a abundant pathogen of dominant heterotrophic picoflagllates.</title>
        <authorList>
            <person name="Deeg C.M."/>
            <person name="Zimmer M."/>
            <person name="Suttle C.A."/>
        </authorList>
    </citation>
    <scope>NUCLEOTIDE SEQUENCE [LARGE SCALE GENOMIC DNA]</scope>
    <source>
        <strain evidence="4 5">SeV1</strain>
    </source>
</reference>
<dbReference type="RefSeq" id="WP_115585795.1">
    <property type="nucleotide sequence ID" value="NZ_CP025544.1"/>
</dbReference>
<dbReference type="PANTHER" id="PTHR43377">
    <property type="entry name" value="BILIVERDIN REDUCTASE A"/>
    <property type="match status" value="1"/>
</dbReference>
<name>A0A345ZBW3_9BACT</name>
<feature type="domain" description="Gfo/Idh/MocA-like oxidoreductase C-terminal" evidence="3">
    <location>
        <begin position="404"/>
        <end position="481"/>
    </location>
</feature>
<feature type="domain" description="Alcohol dehydrogenase-like C-terminal" evidence="1">
    <location>
        <begin position="36"/>
        <end position="145"/>
    </location>
</feature>
<dbReference type="Pfam" id="PF01408">
    <property type="entry name" value="GFO_IDH_MocA"/>
    <property type="match status" value="1"/>
</dbReference>
<dbReference type="Gene3D" id="3.30.360.10">
    <property type="entry name" value="Dihydrodipicolinate Reductase, domain 2"/>
    <property type="match status" value="1"/>
</dbReference>
<protein>
    <recommendedName>
        <fullName evidence="6">Gfo/Idh/MocA family oxidoreductase</fullName>
    </recommendedName>
</protein>
<dbReference type="Proteomes" id="UP000254834">
    <property type="component" value="Chromosome"/>
</dbReference>
<dbReference type="Pfam" id="PF00107">
    <property type="entry name" value="ADH_zinc_N"/>
    <property type="match status" value="1"/>
</dbReference>
<dbReference type="InterPro" id="IPR000683">
    <property type="entry name" value="Gfo/Idh/MocA-like_OxRdtase_N"/>
</dbReference>
<dbReference type="AlphaFoldDB" id="A0A345ZBW3"/>
<dbReference type="Gene3D" id="3.40.50.720">
    <property type="entry name" value="NAD(P)-binding Rossmann-like Domain"/>
    <property type="match status" value="2"/>
</dbReference>
<evidence type="ECO:0000313" key="5">
    <source>
        <dbReference type="Proteomes" id="UP000254834"/>
    </source>
</evidence>
<dbReference type="PANTHER" id="PTHR43377:SF1">
    <property type="entry name" value="BILIVERDIN REDUCTASE A"/>
    <property type="match status" value="1"/>
</dbReference>
<dbReference type="Pfam" id="PF02894">
    <property type="entry name" value="GFO_IDH_MocA_C"/>
    <property type="match status" value="1"/>
</dbReference>
<dbReference type="InterPro" id="IPR036291">
    <property type="entry name" value="NAD(P)-bd_dom_sf"/>
</dbReference>
<dbReference type="InterPro" id="IPR004104">
    <property type="entry name" value="Gfo/Idh/MocA-like_OxRdtase_C"/>
</dbReference>
<evidence type="ECO:0008006" key="6">
    <source>
        <dbReference type="Google" id="ProtNLM"/>
    </source>
</evidence>
<evidence type="ECO:0000313" key="4">
    <source>
        <dbReference type="EMBL" id="AXK60780.1"/>
    </source>
</evidence>
<dbReference type="KEGG" id="cdes:C0J27_03465"/>
<accession>A0A345ZBW3</accession>
<evidence type="ECO:0000259" key="1">
    <source>
        <dbReference type="Pfam" id="PF00107"/>
    </source>
</evidence>
<dbReference type="EMBL" id="CP025544">
    <property type="protein sequence ID" value="AXK60780.1"/>
    <property type="molecule type" value="Genomic_DNA"/>
</dbReference>
<dbReference type="GO" id="GO:0000166">
    <property type="term" value="F:nucleotide binding"/>
    <property type="evidence" value="ECO:0007669"/>
    <property type="project" value="InterPro"/>
</dbReference>
<dbReference type="SUPFAM" id="SSF55347">
    <property type="entry name" value="Glyceraldehyde-3-phosphate dehydrogenase-like, C-terminal domain"/>
    <property type="match status" value="1"/>
</dbReference>
<gene>
    <name evidence="4" type="ORF">C0J27_03465</name>
</gene>
<evidence type="ECO:0000259" key="2">
    <source>
        <dbReference type="Pfam" id="PF01408"/>
    </source>
</evidence>
<dbReference type="SUPFAM" id="SSF51735">
    <property type="entry name" value="NAD(P)-binding Rossmann-fold domains"/>
    <property type="match status" value="2"/>
</dbReference>
<dbReference type="OrthoDB" id="9815825at2"/>
<proteinExistence type="predicted"/>
<keyword evidence="5" id="KW-1185">Reference proteome</keyword>
<dbReference type="InterPro" id="IPR013149">
    <property type="entry name" value="ADH-like_C"/>
</dbReference>
<feature type="domain" description="Gfo/Idh/MocA-like oxidoreductase N-terminal" evidence="2">
    <location>
        <begin position="251"/>
        <end position="364"/>
    </location>
</feature>
<dbReference type="InterPro" id="IPR051450">
    <property type="entry name" value="Gfo/Idh/MocA_Oxidoreductases"/>
</dbReference>
<evidence type="ECO:0000259" key="3">
    <source>
        <dbReference type="Pfam" id="PF02894"/>
    </source>
</evidence>
<dbReference type="Gene3D" id="3.90.180.10">
    <property type="entry name" value="Medium-chain alcohol dehydrogenases, catalytic domain"/>
    <property type="match status" value="1"/>
</dbReference>
<sequence>MQEASFIAIGGLAFDNIKKAQLQIGQTVCVVGLDILGLLTAQIAKLSGCKVIGIDTNEYNLAKAQELGITTVLNQKLDNIEQEMSYLTNHAGVDCTIITKHMDQILQHAVNFAKQQGRIVLSQCKKPINLNYNQLYLKEINIVNIQSTLKDELTLSEQQLENYHDSFFGVTPEYCKSLATFINLLEDGLISTKPLISHTISINNVQEAYKTVQTKDVLGLVLNFLPKQEVIQKNNASPISSFIPAKKDTLHVGIVGASPFTQNTLMPALSKIKNVQIETAVDKNIVKALNIAQVYGGARKTIINEQELFDDNNVNVVFINSPYRLHCSQAINAMEKGKAVFLEKPMATDLEQLNTLYSYLQKNTSAQFCVDYNRSFAPFIKKIDTQTKLRTSPLIISYRMNVGFIAKEQWLQRQMGSGRLIGEACHIFDMFLYLVKAQPIAVSVESLKPTNSYLFPTDNFSAQISFADGSICTLLYTSLGHVGAGKERMEIFFDSKSIVMDDYVSLEGFGLPFSFNESVKQPNKGEDALINNFLRSIKQENYVPPISIERLNQATELTLIIDQLALKGGGEQILK</sequence>